<dbReference type="RefSeq" id="WP_007467001.1">
    <property type="nucleotide sequence ID" value="NZ_KI391954.1"/>
</dbReference>
<evidence type="ECO:0000256" key="1">
    <source>
        <dbReference type="SAM" id="SignalP"/>
    </source>
</evidence>
<dbReference type="Proteomes" id="UP000004816">
    <property type="component" value="Unassembled WGS sequence"/>
</dbReference>
<sequence>MRSIFKRAALGAAAMLLLGGQWAAADPSGGGKPPEVKDFWAVKVGSYKLLPDGRVDKRDGSVKGYGKSIGAAMEMAKKRAAAKHEAIGAPLQTFGPMTWDKAMAKAGLL</sequence>
<dbReference type="HOGENOM" id="CLU_2182120_0_0_11"/>
<evidence type="ECO:0000313" key="2">
    <source>
        <dbReference type="EMBL" id="EFV14920.1"/>
    </source>
</evidence>
<keyword evidence="3" id="KW-1185">Reference proteome</keyword>
<feature type="chain" id="PRO_5038826656" evidence="1">
    <location>
        <begin position="24"/>
        <end position="109"/>
    </location>
</feature>
<proteinExistence type="predicted"/>
<comment type="caution">
    <text evidence="2">The sequence shown here is derived from an EMBL/GenBank/DDBJ whole genome shotgun (WGS) entry which is preliminary data.</text>
</comment>
<name>E5XL52_SEGRC</name>
<keyword evidence="1" id="KW-0732">Signal</keyword>
<feature type="signal peptide" evidence="1">
    <location>
        <begin position="1"/>
        <end position="23"/>
    </location>
</feature>
<evidence type="ECO:0000313" key="3">
    <source>
        <dbReference type="Proteomes" id="UP000004816"/>
    </source>
</evidence>
<accession>E5XL52</accession>
<organism evidence="2 3">
    <name type="scientific">Segniliparus rugosus (strain ATCC BAA-974 / DSM 45345 / CCUG 50838 / CIP 108380 / JCM 13579 / CDC 945)</name>
    <dbReference type="NCBI Taxonomy" id="679197"/>
    <lineage>
        <taxon>Bacteria</taxon>
        <taxon>Bacillati</taxon>
        <taxon>Actinomycetota</taxon>
        <taxon>Actinomycetes</taxon>
        <taxon>Mycobacteriales</taxon>
        <taxon>Segniliparaceae</taxon>
        <taxon>Segniliparus</taxon>
    </lineage>
</organism>
<dbReference type="AlphaFoldDB" id="E5XL52"/>
<gene>
    <name evidence="2" type="ORF">HMPREF9336_00221</name>
</gene>
<dbReference type="EMBL" id="ACZI02000003">
    <property type="protein sequence ID" value="EFV14920.1"/>
    <property type="molecule type" value="Genomic_DNA"/>
</dbReference>
<dbReference type="STRING" id="679197.HMPREF9336_00221"/>
<reference evidence="2 3" key="1">
    <citation type="journal article" date="2011" name="Stand. Genomic Sci.">
        <title>High quality draft genome sequence of Segniliparus rugosus CDC 945(T)= (ATCC BAA-974(T)).</title>
        <authorList>
            <person name="Earl A.M."/>
            <person name="Desjardins C.A."/>
            <person name="Fitzgerald M.G."/>
            <person name="Arachchi H.M."/>
            <person name="Zeng Q."/>
            <person name="Mehta T."/>
            <person name="Griggs A."/>
            <person name="Birren B.W."/>
            <person name="Toney N.C."/>
            <person name="Carr J."/>
            <person name="Posey J."/>
            <person name="Butler W.R."/>
        </authorList>
    </citation>
    <scope>NUCLEOTIDE SEQUENCE [LARGE SCALE GENOMIC DNA]</scope>
    <source>
        <strain evidence="3">ATCC BAA-974 / DSM 45345 / CCUG 50838 / CIP 108380 / JCM 13579 / CDC 945</strain>
    </source>
</reference>
<protein>
    <submittedName>
        <fullName evidence="2">Uncharacterized protein</fullName>
    </submittedName>
</protein>